<feature type="transmembrane region" description="Helical" evidence="1">
    <location>
        <begin position="81"/>
        <end position="100"/>
    </location>
</feature>
<name>A7RMR2_NEMVE</name>
<evidence type="ECO:0000259" key="2">
    <source>
        <dbReference type="Pfam" id="PF00149"/>
    </source>
</evidence>
<dbReference type="PANTHER" id="PTHR31302">
    <property type="entry name" value="TRANSMEMBRANE PROTEIN WITH METALLOPHOSPHOESTERASE DOMAIN-RELATED"/>
    <property type="match status" value="1"/>
</dbReference>
<dbReference type="OrthoDB" id="783096at2759"/>
<evidence type="ECO:0000313" key="4">
    <source>
        <dbReference type="Proteomes" id="UP000001593"/>
    </source>
</evidence>
<dbReference type="FunCoup" id="A7RMR2">
    <property type="interactions" value="204"/>
</dbReference>
<keyword evidence="1" id="KW-1133">Transmembrane helix</keyword>
<dbReference type="PANTHER" id="PTHR31302:SF0">
    <property type="entry name" value="TRANSMEMBRANE PROTEIN WITH METALLOPHOSPHOESTERASE DOMAIN"/>
    <property type="match status" value="1"/>
</dbReference>
<evidence type="ECO:0000256" key="1">
    <source>
        <dbReference type="SAM" id="Phobius"/>
    </source>
</evidence>
<dbReference type="STRING" id="45351.A7RMR2"/>
<feature type="domain" description="Calcineurin-like phosphoesterase" evidence="2">
    <location>
        <begin position="123"/>
        <end position="297"/>
    </location>
</feature>
<proteinExistence type="predicted"/>
<dbReference type="CDD" id="cd07385">
    <property type="entry name" value="MPP_YkuE_C"/>
    <property type="match status" value="1"/>
</dbReference>
<dbReference type="InParanoid" id="A7RMR2"/>
<dbReference type="Pfam" id="PF00149">
    <property type="entry name" value="Metallophos"/>
    <property type="match status" value="1"/>
</dbReference>
<dbReference type="KEGG" id="nve:5519554"/>
<dbReference type="Proteomes" id="UP000001593">
    <property type="component" value="Unassembled WGS sequence"/>
</dbReference>
<evidence type="ECO:0000313" key="3">
    <source>
        <dbReference type="EMBL" id="EDO47390.1"/>
    </source>
</evidence>
<protein>
    <recommendedName>
        <fullName evidence="2">Calcineurin-like phosphoesterase domain-containing protein</fullName>
    </recommendedName>
</protein>
<dbReference type="EMBL" id="DS469520">
    <property type="protein sequence ID" value="EDO47390.1"/>
    <property type="molecule type" value="Genomic_DNA"/>
</dbReference>
<dbReference type="InterPro" id="IPR051158">
    <property type="entry name" value="Metallophosphoesterase_sf"/>
</dbReference>
<dbReference type="GO" id="GO:0016787">
    <property type="term" value="F:hydrolase activity"/>
    <property type="evidence" value="ECO:0007669"/>
    <property type="project" value="InterPro"/>
</dbReference>
<keyword evidence="1" id="KW-0812">Transmembrane</keyword>
<dbReference type="InterPro" id="IPR029052">
    <property type="entry name" value="Metallo-depent_PP-like"/>
</dbReference>
<dbReference type="OMA" id="THRGTGY"/>
<dbReference type="AlphaFoldDB" id="A7RMR2"/>
<sequence>MLMYLVGMILILAQCSLFVGTIFAGIEPAWISLVTFICLGVTGIIGTIYVVFDTSLWIFSSLNRYLFGITRVREMRPRPKIFIVLVLSFTLSGFSIWNGYKQPSVRSLEVPLKNLPVEFHGTTLVHLSDIHVGQTVGRTMLDEVVRRTNRLRPDIVVLTGDVVEATVFQIRHALRPLMKLKTKYGIYFVTGNHEYYTGDVDNWMRELSFMGITVLHNSHSTVRHPKRHTSMLCLAGVDDIEGKFFRSGDHGMQLEKALAGIKPHTATILLAHQPKAAKQALDHTHQVGLVLSGHTHGGQLPPLHVWHWFLQPYFSGLYKHGRGPYVYVSSGVFYWGMPMRMWSHAEIAHITLLTTPIVQ</sequence>
<dbReference type="PhylomeDB" id="A7RMR2"/>
<reference evidence="3 4" key="1">
    <citation type="journal article" date="2007" name="Science">
        <title>Sea anemone genome reveals ancestral eumetazoan gene repertoire and genomic organization.</title>
        <authorList>
            <person name="Putnam N.H."/>
            <person name="Srivastava M."/>
            <person name="Hellsten U."/>
            <person name="Dirks B."/>
            <person name="Chapman J."/>
            <person name="Salamov A."/>
            <person name="Terry A."/>
            <person name="Shapiro H."/>
            <person name="Lindquist E."/>
            <person name="Kapitonov V.V."/>
            <person name="Jurka J."/>
            <person name="Genikhovich G."/>
            <person name="Grigoriev I.V."/>
            <person name="Lucas S.M."/>
            <person name="Steele R.E."/>
            <person name="Finnerty J.R."/>
            <person name="Technau U."/>
            <person name="Martindale M.Q."/>
            <person name="Rokhsar D.S."/>
        </authorList>
    </citation>
    <scope>NUCLEOTIDE SEQUENCE [LARGE SCALE GENOMIC DNA]</scope>
    <source>
        <strain evidence="4">CH2 X CH6</strain>
    </source>
</reference>
<keyword evidence="4" id="KW-1185">Reference proteome</keyword>
<feature type="transmembrane region" description="Helical" evidence="1">
    <location>
        <begin position="34"/>
        <end position="60"/>
    </location>
</feature>
<dbReference type="eggNOG" id="ENOG502QRHG">
    <property type="taxonomic scope" value="Eukaryota"/>
</dbReference>
<gene>
    <name evidence="3" type="ORF">NEMVEDRAFT_v1g179901</name>
</gene>
<keyword evidence="1" id="KW-0472">Membrane</keyword>
<dbReference type="SUPFAM" id="SSF56300">
    <property type="entry name" value="Metallo-dependent phosphatases"/>
    <property type="match status" value="1"/>
</dbReference>
<dbReference type="Gene3D" id="3.60.21.10">
    <property type="match status" value="1"/>
</dbReference>
<dbReference type="HOGENOM" id="CLU_025443_5_1_1"/>
<accession>A7RMR2</accession>
<organism evidence="3 4">
    <name type="scientific">Nematostella vectensis</name>
    <name type="common">Starlet sea anemone</name>
    <dbReference type="NCBI Taxonomy" id="45351"/>
    <lineage>
        <taxon>Eukaryota</taxon>
        <taxon>Metazoa</taxon>
        <taxon>Cnidaria</taxon>
        <taxon>Anthozoa</taxon>
        <taxon>Hexacorallia</taxon>
        <taxon>Actiniaria</taxon>
        <taxon>Edwardsiidae</taxon>
        <taxon>Nematostella</taxon>
    </lineage>
</organism>
<dbReference type="InterPro" id="IPR004843">
    <property type="entry name" value="Calcineurin-like_PHP"/>
</dbReference>